<dbReference type="InterPro" id="IPR023996">
    <property type="entry name" value="TonB-dep_OMP_SusC/RagA"/>
</dbReference>
<evidence type="ECO:0000256" key="3">
    <source>
        <dbReference type="ARBA" id="ARBA00022452"/>
    </source>
</evidence>
<dbReference type="InterPro" id="IPR008969">
    <property type="entry name" value="CarboxyPept-like_regulatory"/>
</dbReference>
<name>A0A1I3SSV6_9FLAO</name>
<keyword evidence="3 8" id="KW-1134">Transmembrane beta strand</keyword>
<evidence type="ECO:0000256" key="5">
    <source>
        <dbReference type="ARBA" id="ARBA00023077"/>
    </source>
</evidence>
<dbReference type="Pfam" id="PF00593">
    <property type="entry name" value="TonB_dep_Rec_b-barrel"/>
    <property type="match status" value="1"/>
</dbReference>
<dbReference type="SUPFAM" id="SSF56935">
    <property type="entry name" value="Porins"/>
    <property type="match status" value="1"/>
</dbReference>
<evidence type="ECO:0000256" key="8">
    <source>
        <dbReference type="PROSITE-ProRule" id="PRU01360"/>
    </source>
</evidence>
<evidence type="ECO:0000256" key="2">
    <source>
        <dbReference type="ARBA" id="ARBA00022448"/>
    </source>
</evidence>
<evidence type="ECO:0000256" key="4">
    <source>
        <dbReference type="ARBA" id="ARBA00022692"/>
    </source>
</evidence>
<dbReference type="RefSeq" id="WP_090679706.1">
    <property type="nucleotide sequence ID" value="NZ_FORU01000011.1"/>
</dbReference>
<accession>A0A1I3SSV6</accession>
<dbReference type="InterPro" id="IPR023997">
    <property type="entry name" value="TonB-dep_OMP_SusC/RagA_CS"/>
</dbReference>
<evidence type="ECO:0000313" key="13">
    <source>
        <dbReference type="Proteomes" id="UP000243887"/>
    </source>
</evidence>
<gene>
    <name evidence="12" type="ORF">SAMN04487893_11131</name>
</gene>
<evidence type="ECO:0000256" key="9">
    <source>
        <dbReference type="RuleBase" id="RU003357"/>
    </source>
</evidence>
<keyword evidence="13" id="KW-1185">Reference proteome</keyword>
<dbReference type="InterPro" id="IPR000531">
    <property type="entry name" value="Beta-barrel_TonB"/>
</dbReference>
<organism evidence="12 13">
    <name type="scientific">Myroides guanonis</name>
    <dbReference type="NCBI Taxonomy" id="1150112"/>
    <lineage>
        <taxon>Bacteria</taxon>
        <taxon>Pseudomonadati</taxon>
        <taxon>Bacteroidota</taxon>
        <taxon>Flavobacteriia</taxon>
        <taxon>Flavobacteriales</taxon>
        <taxon>Flavobacteriaceae</taxon>
        <taxon>Myroides</taxon>
    </lineage>
</organism>
<dbReference type="PROSITE" id="PS52016">
    <property type="entry name" value="TONB_DEPENDENT_REC_3"/>
    <property type="match status" value="1"/>
</dbReference>
<dbReference type="InterPro" id="IPR012910">
    <property type="entry name" value="Plug_dom"/>
</dbReference>
<dbReference type="OrthoDB" id="9768177at2"/>
<dbReference type="InterPro" id="IPR037066">
    <property type="entry name" value="Plug_dom_sf"/>
</dbReference>
<dbReference type="Pfam" id="PF07715">
    <property type="entry name" value="Plug"/>
    <property type="match status" value="1"/>
</dbReference>
<evidence type="ECO:0000259" key="11">
    <source>
        <dbReference type="Pfam" id="PF07715"/>
    </source>
</evidence>
<evidence type="ECO:0000313" key="12">
    <source>
        <dbReference type="EMBL" id="SFJ60507.1"/>
    </source>
</evidence>
<dbReference type="STRING" id="1150112.SAMN04487893_11131"/>
<keyword evidence="6 8" id="KW-0472">Membrane</keyword>
<dbReference type="NCBIfam" id="TIGR04056">
    <property type="entry name" value="OMP_RagA_SusC"/>
    <property type="match status" value="1"/>
</dbReference>
<dbReference type="NCBIfam" id="TIGR04057">
    <property type="entry name" value="SusC_RagA_signa"/>
    <property type="match status" value="1"/>
</dbReference>
<keyword evidence="4 8" id="KW-0812">Transmembrane</keyword>
<comment type="subcellular location">
    <subcellularLocation>
        <location evidence="1 8">Cell outer membrane</location>
        <topology evidence="1 8">Multi-pass membrane protein</topology>
    </subcellularLocation>
</comment>
<dbReference type="EMBL" id="FORU01000011">
    <property type="protein sequence ID" value="SFJ60507.1"/>
    <property type="molecule type" value="Genomic_DNA"/>
</dbReference>
<dbReference type="AlphaFoldDB" id="A0A1I3SSV6"/>
<dbReference type="GO" id="GO:0009279">
    <property type="term" value="C:cell outer membrane"/>
    <property type="evidence" value="ECO:0007669"/>
    <property type="project" value="UniProtKB-SubCell"/>
</dbReference>
<comment type="similarity">
    <text evidence="8 9">Belongs to the TonB-dependent receptor family.</text>
</comment>
<dbReference type="InterPro" id="IPR036942">
    <property type="entry name" value="Beta-barrel_TonB_sf"/>
</dbReference>
<dbReference type="Gene3D" id="2.170.130.10">
    <property type="entry name" value="TonB-dependent receptor, plug domain"/>
    <property type="match status" value="1"/>
</dbReference>
<evidence type="ECO:0000256" key="1">
    <source>
        <dbReference type="ARBA" id="ARBA00004571"/>
    </source>
</evidence>
<keyword evidence="2 8" id="KW-0813">Transport</keyword>
<dbReference type="InterPro" id="IPR039426">
    <property type="entry name" value="TonB-dep_rcpt-like"/>
</dbReference>
<evidence type="ECO:0000256" key="7">
    <source>
        <dbReference type="ARBA" id="ARBA00023237"/>
    </source>
</evidence>
<feature type="domain" description="TonB-dependent receptor-like beta-barrel" evidence="10">
    <location>
        <begin position="427"/>
        <end position="975"/>
    </location>
</feature>
<proteinExistence type="inferred from homology"/>
<evidence type="ECO:0000259" key="10">
    <source>
        <dbReference type="Pfam" id="PF00593"/>
    </source>
</evidence>
<keyword evidence="7 8" id="KW-0998">Cell outer membrane</keyword>
<keyword evidence="5 9" id="KW-0798">TonB box</keyword>
<dbReference type="SUPFAM" id="SSF49464">
    <property type="entry name" value="Carboxypeptidase regulatory domain-like"/>
    <property type="match status" value="1"/>
</dbReference>
<dbReference type="Gene3D" id="2.40.170.20">
    <property type="entry name" value="TonB-dependent receptor, beta-barrel domain"/>
    <property type="match status" value="1"/>
</dbReference>
<dbReference type="Proteomes" id="UP000243887">
    <property type="component" value="Unassembled WGS sequence"/>
</dbReference>
<evidence type="ECO:0000256" key="6">
    <source>
        <dbReference type="ARBA" id="ARBA00023136"/>
    </source>
</evidence>
<sequence>MKHLLLKVVSPSLLFLLWGLFLTLPSLAATHSFTPIQKTWKLRGVVRDVDGPLPGVIVTCSAGAVITDTNGNYVIDTQIGDVVFFSFVGYSTQQVFIKNQTILDIILKTDVTQLDQITVNTGYYTVKDRERTGNIAKVTAKDIEFQAITNPLQALQGRMAGVDISQNSGLAGGGFRVKIRGRNSLQNLSTTSANEPLYVIDGVPLLQTNGKISGLSLEVLRNSFSALSAINPNDIESIEVLKDADATAIYGSRGANGVVLITTKKGKEGKTQFSLNASTGFSKVGSFMKMMNTQEFNKLRDEAFANDGITTFPANAYDMNGAWDRNRYTDWQKELIGKTAIDKNISFGMRGGNEYTRFNFNLAHGENSTVFPSSKGYARNSALISVDHQSKDAKLKIQSSTSYSAQSNDLPAADFTTPALNLAPNAPALHNPDGSLNWQNGTFNNPLSQLNKTYNSNTRTLILNTQVSYSFFPNTFLKVNAGITTNSIKEMQLAPHTIYNPAYGYTSASSQSTLNDYSSDSYIIEPQFHWNQDWGLHEVNALVGASYQASTTDNFGAFGFGFSSNAFITNLAAATYQYILNGTNSEYKYASIFARLNYGYKERYFLNLTARRDGSSRFGPDKKYGNFGAVGAAWLFSEELLFKDHRWLSFGKLRGSYGTTGSDNIGDYAYLDTYSSGYQQIYDGISGLAPTKLFNPDYGWEKTDKLEAAVELGFLKNRINTSVSWYQNRSSNQLLDYSLPNTTGFSGINSNFPATIQNSGWEVTFNVSPIQSKDWNWSTNFNISFPKNELLDFPNIESSPYRNSLIVGESVNIVKLYHYEGMDPTTGLYKFKDYDNNNIINAADKKAFKSIETSFHGGFQNTISYKNLQLDFLFQFVKQTNYNFYQLISNPPGFLNGTPSIMTDRWTPENTQALFSKATTQYNQYSTQVATMRESDHAIGDASYIRLKNISISYNFVIPKMPNTNIRVYLQGQNLWSWTNDYFGMDPEFNFDNSQQLPSLCSYALGLQLNF</sequence>
<reference evidence="13" key="1">
    <citation type="submission" date="2016-10" db="EMBL/GenBank/DDBJ databases">
        <authorList>
            <person name="Varghese N."/>
            <person name="Submissions S."/>
        </authorList>
    </citation>
    <scope>NUCLEOTIDE SEQUENCE [LARGE SCALE GENOMIC DNA]</scope>
    <source>
        <strain evidence="13">DSM 26542</strain>
    </source>
</reference>
<protein>
    <submittedName>
        <fullName evidence="12">TonB-linked outer membrane protein, SusC/RagA family</fullName>
    </submittedName>
</protein>
<feature type="domain" description="TonB-dependent receptor plug" evidence="11">
    <location>
        <begin position="129"/>
        <end position="258"/>
    </location>
</feature>